<dbReference type="PANTHER" id="PTHR28336:SF4">
    <property type="entry name" value="DEATH DOMAIN-CONTAINING PROTEIN 1"/>
    <property type="match status" value="1"/>
</dbReference>
<dbReference type="InterPro" id="IPR000488">
    <property type="entry name" value="Death_dom"/>
</dbReference>
<name>A0A7J7KRU9_BUGNE</name>
<evidence type="ECO:0000259" key="2">
    <source>
        <dbReference type="PROSITE" id="PS50017"/>
    </source>
</evidence>
<keyword evidence="4" id="KW-1185">Reference proteome</keyword>
<feature type="domain" description="Death" evidence="2">
    <location>
        <begin position="668"/>
        <end position="737"/>
    </location>
</feature>
<dbReference type="InterPro" id="IPR011029">
    <property type="entry name" value="DEATH-like_dom_sf"/>
</dbReference>
<sequence>MAELKGTPEEQERINPANWPTYTYRLQTANDFDASYSCIIRALPGVLAQDDVTVTKVYQLESKLQLENNDELISNIIQLKPSLSSDGDGDDASISSHSLENIVASSEEPLSVLLPHCAPRNTSKEIIVLWKPLHSLTWQAIDAKDCNIESVKDAKLVECRPTGLGVFAVVHRLKTDKFAFTKKGGKVFSTVDGRLCVQCRPGAFRVNTPFSMQIQPVELASVSDVKVRFPDECSDLISSSPIVSLQFPSSKLNRPISIITPIPANSAKPKRPVTAVPEKEKPKSSSRPASAFGLGSYSKEEEEGDNLHLLALTNNGYWIVTDEMEYTPQNKKGDLISVNTTVIPNKYWLLRTKASTSSTKAELIANTLYDYLHKRVVQFIIKQKGDDPTDIVLVCTPTLKFDRTVRRLEDEGYSEAMKLSPEVFVREGQKIEIKFRGNLQPDEDVDLVLPYNSHLKTQVNMYIAEIDKYAQKSFSSYRGFAQFYVEGLVTREIYEDNDKKRGDRKSLGTEEVWDTIMLSELLISLPKPEPEAPKPLKKAKINLVSEGPIDDNLLKQLSGDLGDEWKMLATHLNVKKTRIQSIMRNHVNCENEPAIYEMLLTWVKRVPRSLDKVKVLCDALRAVGRLDLVEDVRDKEYDYKELRAEQLKENLLKVIFVKIAQHPAGLTRYGEIAAVLKVSDEELRNIENEYSNGRERCIKMLESWRNEAGESASPNTLLRAVKYLRLTDLAGEIRRMITY</sequence>
<evidence type="ECO:0000256" key="1">
    <source>
        <dbReference type="SAM" id="MobiDB-lite"/>
    </source>
</evidence>
<dbReference type="OrthoDB" id="6118651at2759"/>
<gene>
    <name evidence="3" type="ORF">EB796_000850</name>
</gene>
<dbReference type="PROSITE" id="PS50017">
    <property type="entry name" value="DEATH_DOMAIN"/>
    <property type="match status" value="2"/>
</dbReference>
<organism evidence="3 4">
    <name type="scientific">Bugula neritina</name>
    <name type="common">Brown bryozoan</name>
    <name type="synonym">Sertularia neritina</name>
    <dbReference type="NCBI Taxonomy" id="10212"/>
    <lineage>
        <taxon>Eukaryota</taxon>
        <taxon>Metazoa</taxon>
        <taxon>Spiralia</taxon>
        <taxon>Lophotrochozoa</taxon>
        <taxon>Bryozoa</taxon>
        <taxon>Gymnolaemata</taxon>
        <taxon>Cheilostomatida</taxon>
        <taxon>Flustrina</taxon>
        <taxon>Buguloidea</taxon>
        <taxon>Bugulidae</taxon>
        <taxon>Bugula</taxon>
    </lineage>
</organism>
<protein>
    <submittedName>
        <fullName evidence="3">DTHD1</fullName>
    </submittedName>
</protein>
<dbReference type="PANTHER" id="PTHR28336">
    <property type="entry name" value="BA1-643"/>
    <property type="match status" value="1"/>
</dbReference>
<dbReference type="Proteomes" id="UP000593567">
    <property type="component" value="Unassembled WGS sequence"/>
</dbReference>
<dbReference type="CDD" id="cd01670">
    <property type="entry name" value="Death"/>
    <property type="match status" value="1"/>
</dbReference>
<dbReference type="EMBL" id="VXIV02000096">
    <property type="protein sequence ID" value="KAF6040867.1"/>
    <property type="molecule type" value="Genomic_DNA"/>
</dbReference>
<dbReference type="SMART" id="SM00005">
    <property type="entry name" value="DEATH"/>
    <property type="match status" value="2"/>
</dbReference>
<evidence type="ECO:0000313" key="4">
    <source>
        <dbReference type="Proteomes" id="UP000593567"/>
    </source>
</evidence>
<dbReference type="Pfam" id="PF00531">
    <property type="entry name" value="Death"/>
    <property type="match status" value="2"/>
</dbReference>
<dbReference type="Gene3D" id="1.10.533.10">
    <property type="entry name" value="Death Domain, Fas"/>
    <property type="match status" value="2"/>
</dbReference>
<proteinExistence type="predicted"/>
<dbReference type="SUPFAM" id="SSF47986">
    <property type="entry name" value="DEATH domain"/>
    <property type="match status" value="2"/>
</dbReference>
<evidence type="ECO:0000313" key="3">
    <source>
        <dbReference type="EMBL" id="KAF6040867.1"/>
    </source>
</evidence>
<feature type="region of interest" description="Disordered" evidence="1">
    <location>
        <begin position="263"/>
        <end position="297"/>
    </location>
</feature>
<comment type="caution">
    <text evidence="3">The sequence shown here is derived from an EMBL/GenBank/DDBJ whole genome shotgun (WGS) entry which is preliminary data.</text>
</comment>
<dbReference type="AlphaFoldDB" id="A0A7J7KRU9"/>
<accession>A0A7J7KRU9</accession>
<dbReference type="Gene3D" id="2.60.220.30">
    <property type="match status" value="1"/>
</dbReference>
<reference evidence="3" key="1">
    <citation type="submission" date="2020-06" db="EMBL/GenBank/DDBJ databases">
        <title>Draft genome of Bugula neritina, a colonial animal packing powerful symbionts and potential medicines.</title>
        <authorList>
            <person name="Rayko M."/>
        </authorList>
    </citation>
    <scope>NUCLEOTIDE SEQUENCE [LARGE SCALE GENOMIC DNA]</scope>
    <source>
        <strain evidence="3">Kwan_BN1</strain>
    </source>
</reference>
<dbReference type="GO" id="GO:0007165">
    <property type="term" value="P:signal transduction"/>
    <property type="evidence" value="ECO:0007669"/>
    <property type="project" value="InterPro"/>
</dbReference>
<feature type="domain" description="Death" evidence="2">
    <location>
        <begin position="550"/>
        <end position="636"/>
    </location>
</feature>